<evidence type="ECO:0000313" key="3">
    <source>
        <dbReference type="EMBL" id="KAL1639357.1"/>
    </source>
</evidence>
<proteinExistence type="predicted"/>
<dbReference type="EMBL" id="JAKEKT020000065">
    <property type="protein sequence ID" value="KAL1639357.1"/>
    <property type="molecule type" value="Genomic_DNA"/>
</dbReference>
<evidence type="ECO:0000256" key="2">
    <source>
        <dbReference type="SAM" id="SignalP"/>
    </source>
</evidence>
<accession>A0ABR3TJE2</accession>
<gene>
    <name evidence="3" type="ORF">SLS58_008071</name>
</gene>
<keyword evidence="4" id="KW-1185">Reference proteome</keyword>
<keyword evidence="2" id="KW-0732">Signal</keyword>
<dbReference type="Proteomes" id="UP001521184">
    <property type="component" value="Unassembled WGS sequence"/>
</dbReference>
<name>A0ABR3TJE2_9PEZI</name>
<feature type="signal peptide" evidence="2">
    <location>
        <begin position="1"/>
        <end position="20"/>
    </location>
</feature>
<comment type="caution">
    <text evidence="3">The sequence shown here is derived from an EMBL/GenBank/DDBJ whole genome shotgun (WGS) entry which is preliminary data.</text>
</comment>
<feature type="compositionally biased region" description="Low complexity" evidence="1">
    <location>
        <begin position="220"/>
        <end position="231"/>
    </location>
</feature>
<reference evidence="3 4" key="1">
    <citation type="journal article" date="2023" name="Plant Dis.">
        <title>First Report of Diplodia intermedia Causing Canker and Dieback Diseases on Apple Trees in Canada.</title>
        <authorList>
            <person name="Ellouze W."/>
            <person name="Ilyukhin E."/>
            <person name="Sulman M."/>
            <person name="Ali S."/>
        </authorList>
    </citation>
    <scope>NUCLEOTIDE SEQUENCE [LARGE SCALE GENOMIC DNA]</scope>
    <source>
        <strain evidence="3 4">M45-28</strain>
    </source>
</reference>
<feature type="region of interest" description="Disordered" evidence="1">
    <location>
        <begin position="218"/>
        <end position="242"/>
    </location>
</feature>
<protein>
    <submittedName>
        <fullName evidence="3">Uncharacterized protein</fullName>
    </submittedName>
</protein>
<evidence type="ECO:0000313" key="4">
    <source>
        <dbReference type="Proteomes" id="UP001521184"/>
    </source>
</evidence>
<dbReference type="PRINTS" id="PR00833">
    <property type="entry name" value="POAALLERGEN"/>
</dbReference>
<organism evidence="3 4">
    <name type="scientific">Diplodia intermedia</name>
    <dbReference type="NCBI Taxonomy" id="856260"/>
    <lineage>
        <taxon>Eukaryota</taxon>
        <taxon>Fungi</taxon>
        <taxon>Dikarya</taxon>
        <taxon>Ascomycota</taxon>
        <taxon>Pezizomycotina</taxon>
        <taxon>Dothideomycetes</taxon>
        <taxon>Dothideomycetes incertae sedis</taxon>
        <taxon>Botryosphaeriales</taxon>
        <taxon>Botryosphaeriaceae</taxon>
        <taxon>Diplodia</taxon>
    </lineage>
</organism>
<evidence type="ECO:0000256" key="1">
    <source>
        <dbReference type="SAM" id="MobiDB-lite"/>
    </source>
</evidence>
<feature type="chain" id="PRO_5046659016" evidence="2">
    <location>
        <begin position="21"/>
        <end position="323"/>
    </location>
</feature>
<sequence length="323" mass="31594">MKAVFLVASCTAALAHLALASPLVARDDKDDSCGANLQVCNPSGASTDKLPALGHELSGLYLSLLDSVQGINFKRDIAIQPRDTPSFCCATGTSCLVLSTYEVPFCYDKFTTNYIFPDGSSGTIFTGDFSSAAGGTANLITGNYTGGKNLYSPDDPDAAADKPDTATLSIPPQYTASGVGSAIPLTALGATVVVSAVATTTSTVPASLVVVPAETRPASTVPGTTVAGVTTRPDSVVPPSTLPASTSTVAAAHETVVTLMSAVTTTEEESSAAASETGAAASGEASASATGAAAAAAGAGVGGRGGVLGAAAAAAALLVLGAL</sequence>